<organism evidence="1 2">
    <name type="scientific">Methyloceanibacter superfactus</name>
    <dbReference type="NCBI Taxonomy" id="1774969"/>
    <lineage>
        <taxon>Bacteria</taxon>
        <taxon>Pseudomonadati</taxon>
        <taxon>Pseudomonadota</taxon>
        <taxon>Alphaproteobacteria</taxon>
        <taxon>Hyphomicrobiales</taxon>
        <taxon>Hyphomicrobiaceae</taxon>
        <taxon>Methyloceanibacter</taxon>
    </lineage>
</organism>
<proteinExistence type="predicted"/>
<sequence>MLGFNRASYLKRLRWQMLPPEQVEEYTRVFGEPGALRGPLNWYRAFAFDSLDPLGKITQPALYIWGNEDGAFGRVAANKTANYVDGPFRQHSLKAGHQLMREAPDQVADAVLSHLKTWSAVSERWNAALAMAPQDDGSACDQSRPHCLNIVVAPDGHAVRIRNSCDERHQGAVRIACTGWAPEAFVEFRFDLGAKGEITQQSSGFSAGDCYYRHRLCAAKAPRN</sequence>
<dbReference type="SUPFAM" id="SSF53474">
    <property type="entry name" value="alpha/beta-Hydrolases"/>
    <property type="match status" value="1"/>
</dbReference>
<comment type="caution">
    <text evidence="1">The sequence shown here is derived from an EMBL/GenBank/DDBJ whole genome shotgun (WGS) entry which is preliminary data.</text>
</comment>
<evidence type="ECO:0000313" key="2">
    <source>
        <dbReference type="Proteomes" id="UP000094472"/>
    </source>
</evidence>
<accession>A0A1E3W6K6</accession>
<protein>
    <recommendedName>
        <fullName evidence="3">AB hydrolase-1 domain-containing protein</fullName>
    </recommendedName>
</protein>
<dbReference type="AlphaFoldDB" id="A0A1E3W6K6"/>
<dbReference type="InterPro" id="IPR029058">
    <property type="entry name" value="AB_hydrolase_fold"/>
</dbReference>
<dbReference type="STRING" id="1774969.AUC69_07075"/>
<evidence type="ECO:0000313" key="1">
    <source>
        <dbReference type="EMBL" id="ODS01424.1"/>
    </source>
</evidence>
<reference evidence="1 2" key="1">
    <citation type="journal article" date="2016" name="Environ. Microbiol.">
        <title>New Methyloceanibacter diversity from North Sea sediments includes methanotroph containing solely the soluble methane monooxygenase.</title>
        <authorList>
            <person name="Vekeman B."/>
            <person name="Kerckhof F.M."/>
            <person name="Cremers G."/>
            <person name="de Vos P."/>
            <person name="Vandamme P."/>
            <person name="Boon N."/>
            <person name="Op den Camp H.J."/>
            <person name="Heylen K."/>
        </authorList>
    </citation>
    <scope>NUCLEOTIDE SEQUENCE [LARGE SCALE GENOMIC DNA]</scope>
    <source>
        <strain evidence="1 2">R-67175</strain>
    </source>
</reference>
<evidence type="ECO:0008006" key="3">
    <source>
        <dbReference type="Google" id="ProtNLM"/>
    </source>
</evidence>
<name>A0A1E3W6K6_9HYPH</name>
<gene>
    <name evidence="1" type="ORF">AUC69_07075</name>
</gene>
<dbReference type="EMBL" id="LPWF01000008">
    <property type="protein sequence ID" value="ODS01424.1"/>
    <property type="molecule type" value="Genomic_DNA"/>
</dbReference>
<dbReference type="Gene3D" id="3.40.50.1820">
    <property type="entry name" value="alpha/beta hydrolase"/>
    <property type="match status" value="1"/>
</dbReference>
<keyword evidence="2" id="KW-1185">Reference proteome</keyword>
<dbReference type="Proteomes" id="UP000094472">
    <property type="component" value="Unassembled WGS sequence"/>
</dbReference>